<evidence type="ECO:0000256" key="6">
    <source>
        <dbReference type="ARBA" id="ARBA00023002"/>
    </source>
</evidence>
<evidence type="ECO:0000256" key="1">
    <source>
        <dbReference type="ARBA" id="ARBA00004418"/>
    </source>
</evidence>
<evidence type="ECO:0000259" key="10">
    <source>
        <dbReference type="PROSITE" id="PS51007"/>
    </source>
</evidence>
<sequence length="319" mass="35823">MAFVAVIVCYSFIGNKRPKSPLSFTGKPANKVQLGEMLFFESQLSATRQLSCASCHIPEHGFADTVAFSKGINGRLGKRNAPSCTNLSGRPYLFYDGRAATIEEQVKFPIEDANEMGIPIGEVVKRLNKDREYASLFKAIFNEPPTEENLKAAIAAFERTLETSHTPFDRYMNDDSTAISASAIRGRELFMGTKAKCFDCHFSPDFTGDEFRNIGLYDGVQFTDEGRAAISKDKNDLGKFKVPGLRNVAVTRPYMHNGMFKTLREVIDHYDDPFKAVPHPINIDTLLQNPLHLTEMEKQDLENFLLTLTDDRFIKKVAN</sequence>
<evidence type="ECO:0000256" key="4">
    <source>
        <dbReference type="ARBA" id="ARBA00022729"/>
    </source>
</evidence>
<evidence type="ECO:0000256" key="7">
    <source>
        <dbReference type="ARBA" id="ARBA00023004"/>
    </source>
</evidence>
<protein>
    <submittedName>
        <fullName evidence="11">Cytochrome-c peroxidase</fullName>
    </submittedName>
</protein>
<comment type="subcellular location">
    <subcellularLocation>
        <location evidence="1">Periplasm</location>
    </subcellularLocation>
</comment>
<keyword evidence="11" id="KW-0575">Peroxidase</keyword>
<dbReference type="GO" id="GO:0020037">
    <property type="term" value="F:heme binding"/>
    <property type="evidence" value="ECO:0007669"/>
    <property type="project" value="InterPro"/>
</dbReference>
<keyword evidence="12" id="KW-1185">Reference proteome</keyword>
<dbReference type="SUPFAM" id="SSF46626">
    <property type="entry name" value="Cytochrome c"/>
    <property type="match status" value="2"/>
</dbReference>
<dbReference type="PROSITE" id="PS51007">
    <property type="entry name" value="CYTC"/>
    <property type="match status" value="2"/>
</dbReference>
<feature type="binding site" description="axial binding residue" evidence="9">
    <location>
        <position position="56"/>
    </location>
    <ligand>
        <name>heme c</name>
        <dbReference type="ChEBI" id="CHEBI:61717"/>
        <label>1</label>
    </ligand>
    <ligandPart>
        <name>Fe</name>
        <dbReference type="ChEBI" id="CHEBI:18248"/>
    </ligandPart>
</feature>
<comment type="cofactor">
    <cofactor evidence="8">
        <name>heme</name>
        <dbReference type="ChEBI" id="CHEBI:30413"/>
    </cofactor>
    <text evidence="8">Binds 2 heme groups.</text>
</comment>
<name>A0A2S7SZQ6_9BACT</name>
<keyword evidence="6" id="KW-0560">Oxidoreductase</keyword>
<dbReference type="GO" id="GO:0046872">
    <property type="term" value="F:metal ion binding"/>
    <property type="evidence" value="ECO:0007669"/>
    <property type="project" value="UniProtKB-KW"/>
</dbReference>
<dbReference type="GO" id="GO:0009055">
    <property type="term" value="F:electron transfer activity"/>
    <property type="evidence" value="ECO:0007669"/>
    <property type="project" value="InterPro"/>
</dbReference>
<comment type="PTM">
    <text evidence="8">Binds 2 heme groups per subunit.</text>
</comment>
<evidence type="ECO:0000256" key="5">
    <source>
        <dbReference type="ARBA" id="ARBA00022764"/>
    </source>
</evidence>
<dbReference type="PANTHER" id="PTHR30600:SF10">
    <property type="entry name" value="BLL6722 PROTEIN"/>
    <property type="match status" value="1"/>
</dbReference>
<keyword evidence="3 9" id="KW-0479">Metal-binding</keyword>
<organism evidence="11 12">
    <name type="scientific">Flavipsychrobacter stenotrophus</name>
    <dbReference type="NCBI Taxonomy" id="2077091"/>
    <lineage>
        <taxon>Bacteria</taxon>
        <taxon>Pseudomonadati</taxon>
        <taxon>Bacteroidota</taxon>
        <taxon>Chitinophagia</taxon>
        <taxon>Chitinophagales</taxon>
        <taxon>Chitinophagaceae</taxon>
        <taxon>Flavipsychrobacter</taxon>
    </lineage>
</organism>
<proteinExistence type="predicted"/>
<evidence type="ECO:0000256" key="9">
    <source>
        <dbReference type="PIRSR" id="PIRSR000294-2"/>
    </source>
</evidence>
<feature type="binding site" description="axial binding residue" evidence="9">
    <location>
        <position position="201"/>
    </location>
    <ligand>
        <name>heme c</name>
        <dbReference type="ChEBI" id="CHEBI:61717"/>
        <label>2</label>
    </ligand>
    <ligandPart>
        <name>Fe</name>
        <dbReference type="ChEBI" id="CHEBI:18248"/>
    </ligandPart>
</feature>
<dbReference type="InterPro" id="IPR026259">
    <property type="entry name" value="MauG/Cytc_peroxidase"/>
</dbReference>
<keyword evidence="4" id="KW-0732">Signal</keyword>
<reference evidence="11 12" key="1">
    <citation type="submission" date="2018-01" db="EMBL/GenBank/DDBJ databases">
        <title>A novel member of the phylum Bacteroidetes isolated from glacier ice.</title>
        <authorList>
            <person name="Liu Q."/>
            <person name="Xin Y.-H."/>
        </authorList>
    </citation>
    <scope>NUCLEOTIDE SEQUENCE [LARGE SCALE GENOMIC DNA]</scope>
    <source>
        <strain evidence="11 12">RB1R16</strain>
    </source>
</reference>
<dbReference type="PANTHER" id="PTHR30600">
    <property type="entry name" value="CYTOCHROME C PEROXIDASE-RELATED"/>
    <property type="match status" value="1"/>
</dbReference>
<keyword evidence="7 9" id="KW-0408">Iron</keyword>
<comment type="caution">
    <text evidence="11">The sequence shown here is derived from an EMBL/GenBank/DDBJ whole genome shotgun (WGS) entry which is preliminary data.</text>
</comment>
<evidence type="ECO:0000256" key="8">
    <source>
        <dbReference type="PIRSR" id="PIRSR000294-1"/>
    </source>
</evidence>
<evidence type="ECO:0000313" key="12">
    <source>
        <dbReference type="Proteomes" id="UP000239872"/>
    </source>
</evidence>
<feature type="binding site" description="covalent" evidence="8">
    <location>
        <position position="52"/>
    </location>
    <ligand>
        <name>heme c</name>
        <dbReference type="ChEBI" id="CHEBI:61717"/>
        <label>1</label>
    </ligand>
</feature>
<evidence type="ECO:0000313" key="11">
    <source>
        <dbReference type="EMBL" id="PQJ12178.1"/>
    </source>
</evidence>
<dbReference type="InterPro" id="IPR051395">
    <property type="entry name" value="Cytochrome_c_Peroxidase/MauG"/>
</dbReference>
<gene>
    <name evidence="11" type="ORF">CJD36_009575</name>
</gene>
<dbReference type="PIRSF" id="PIRSF000294">
    <property type="entry name" value="Cytochrome-c_peroxidase"/>
    <property type="match status" value="1"/>
</dbReference>
<dbReference type="AlphaFoldDB" id="A0A2S7SZQ6"/>
<evidence type="ECO:0000256" key="2">
    <source>
        <dbReference type="ARBA" id="ARBA00022617"/>
    </source>
</evidence>
<dbReference type="Pfam" id="PF03150">
    <property type="entry name" value="CCP_MauG"/>
    <property type="match status" value="1"/>
</dbReference>
<feature type="binding site" description="covalent" evidence="8">
    <location>
        <position position="197"/>
    </location>
    <ligand>
        <name>heme c</name>
        <dbReference type="ChEBI" id="CHEBI:61717"/>
        <label>2</label>
    </ligand>
</feature>
<dbReference type="GO" id="GO:0042597">
    <property type="term" value="C:periplasmic space"/>
    <property type="evidence" value="ECO:0007669"/>
    <property type="project" value="UniProtKB-SubCell"/>
</dbReference>
<dbReference type="Proteomes" id="UP000239872">
    <property type="component" value="Unassembled WGS sequence"/>
</dbReference>
<keyword evidence="2 8" id="KW-0349">Heme</keyword>
<dbReference type="InterPro" id="IPR009056">
    <property type="entry name" value="Cyt_c-like_dom"/>
</dbReference>
<dbReference type="GO" id="GO:0004130">
    <property type="term" value="F:cytochrome-c peroxidase activity"/>
    <property type="evidence" value="ECO:0007669"/>
    <property type="project" value="TreeGrafter"/>
</dbReference>
<evidence type="ECO:0000256" key="3">
    <source>
        <dbReference type="ARBA" id="ARBA00022723"/>
    </source>
</evidence>
<dbReference type="InterPro" id="IPR036909">
    <property type="entry name" value="Cyt_c-like_dom_sf"/>
</dbReference>
<keyword evidence="5" id="KW-0574">Periplasm</keyword>
<dbReference type="OrthoDB" id="9805202at2"/>
<feature type="binding site" description="covalent" evidence="8">
    <location>
        <position position="200"/>
    </location>
    <ligand>
        <name>heme c</name>
        <dbReference type="ChEBI" id="CHEBI:61717"/>
        <label>2</label>
    </ligand>
</feature>
<feature type="domain" description="Cytochrome c" evidence="10">
    <location>
        <begin position="30"/>
        <end position="161"/>
    </location>
</feature>
<feature type="binding site" description="covalent" evidence="8">
    <location>
        <position position="55"/>
    </location>
    <ligand>
        <name>heme c</name>
        <dbReference type="ChEBI" id="CHEBI:61717"/>
        <label>1</label>
    </ligand>
</feature>
<accession>A0A2S7SZQ6</accession>
<dbReference type="Gene3D" id="1.10.760.10">
    <property type="entry name" value="Cytochrome c-like domain"/>
    <property type="match status" value="2"/>
</dbReference>
<dbReference type="InterPro" id="IPR004852">
    <property type="entry name" value="Di-haem_cyt_c_peroxidsae"/>
</dbReference>
<feature type="domain" description="Cytochrome c" evidence="10">
    <location>
        <begin position="181"/>
        <end position="309"/>
    </location>
</feature>
<dbReference type="EMBL" id="PPSL01000002">
    <property type="protein sequence ID" value="PQJ12178.1"/>
    <property type="molecule type" value="Genomic_DNA"/>
</dbReference>